<accession>A0ABQ0K092</accession>
<protein>
    <submittedName>
        <fullName evidence="1">Uncharacterized protein</fullName>
    </submittedName>
</protein>
<proteinExistence type="predicted"/>
<reference evidence="2" key="1">
    <citation type="journal article" date="2015" name="Genome Announc.">
        <title>Draft Genome Sequence of an Anaerobic Ammonium-Oxidizing Bacterium, "Candidatus Brocadia sinica".</title>
        <authorList>
            <person name="Oshiki M."/>
            <person name="Shinyako-Hata K."/>
            <person name="Satoh H."/>
            <person name="Okabe S."/>
        </authorList>
    </citation>
    <scope>NUCLEOTIDE SEQUENCE [LARGE SCALE GENOMIC DNA]</scope>
    <source>
        <strain evidence="2">JPN1</strain>
    </source>
</reference>
<evidence type="ECO:0000313" key="2">
    <source>
        <dbReference type="Proteomes" id="UP000032309"/>
    </source>
</evidence>
<sequence>MKFNNYVWNIYKKSKQGQEAINRFKNLGTRRFLRELATDDFEEYNVEIHEKYVKEIGAETIPFHITTVVKDYASKYKFKNFEKAANFYESIVNKGIPLIEKNRKGKLVKLCDFGGQESPNDFYNCVEYVSFGLFFAHPEYFIPYRFRTRFHIFQEICQEFNIPIPAIPGKYDKNERSLYYTKINQSLYEFRTMYGLSPYEMCAFLYDFASNFIKDAQNEELPDPSKVWLILAGTWDFDFLDKATQTSTNQWGGNIATRRGDILLMYEVSPRSCIQTIWRASSDGFIDPFFHWHGTVWICSPIRTVPVTFKEMKEHPLLSKKAAIKGHLQGPSGKPFSVEEYQAIHDIMKRKGQDISLLPKIDVIDYLPSVELEDERSVEINLIEPFLKKLGYRGNDWIRQMPIKMGRGERNYPDYAFGANPKRGEEFAKMILESKFQLSTHREFSGAYYQAKSYALRLQAKMMVLASKEGLWVFPREKDTFGLNNNIHKNWNELNHPDIFHEIMLRIGRKNIL</sequence>
<evidence type="ECO:0000313" key="1">
    <source>
        <dbReference type="EMBL" id="GAN34169.1"/>
    </source>
</evidence>
<gene>
    <name evidence="1" type="ORF">BROSI_A2705</name>
</gene>
<name>A0ABQ0K092_9BACT</name>
<organism evidence="1 2">
    <name type="scientific">Candidatus Brocadia sinica JPN1</name>
    <dbReference type="NCBI Taxonomy" id="1197129"/>
    <lineage>
        <taxon>Bacteria</taxon>
        <taxon>Pseudomonadati</taxon>
        <taxon>Planctomycetota</taxon>
        <taxon>Candidatus Brocadiia</taxon>
        <taxon>Candidatus Brocadiales</taxon>
        <taxon>Candidatus Brocadiaceae</taxon>
        <taxon>Candidatus Brocadia</taxon>
    </lineage>
</organism>
<comment type="caution">
    <text evidence="1">The sequence shown here is derived from an EMBL/GenBank/DDBJ whole genome shotgun (WGS) entry which is preliminary data.</text>
</comment>
<keyword evidence="2" id="KW-1185">Reference proteome</keyword>
<dbReference type="RefSeq" id="WP_052564223.1">
    <property type="nucleotide sequence ID" value="NZ_BAFN01000001.1"/>
</dbReference>
<dbReference type="Proteomes" id="UP000032309">
    <property type="component" value="Unassembled WGS sequence"/>
</dbReference>
<dbReference type="EMBL" id="BAFN01000001">
    <property type="protein sequence ID" value="GAN34169.1"/>
    <property type="molecule type" value="Genomic_DNA"/>
</dbReference>